<dbReference type="Proteomes" id="UP000654075">
    <property type="component" value="Unassembled WGS sequence"/>
</dbReference>
<evidence type="ECO:0000313" key="2">
    <source>
        <dbReference type="EMBL" id="CAE8606220.1"/>
    </source>
</evidence>
<proteinExistence type="predicted"/>
<evidence type="ECO:0000259" key="1">
    <source>
        <dbReference type="Pfam" id="PF14226"/>
    </source>
</evidence>
<dbReference type="EMBL" id="CAJNNV010018830">
    <property type="protein sequence ID" value="CAE8606220.1"/>
    <property type="molecule type" value="Genomic_DNA"/>
</dbReference>
<dbReference type="InterPro" id="IPR027443">
    <property type="entry name" value="IPNS-like_sf"/>
</dbReference>
<dbReference type="AlphaFoldDB" id="A0A813F7G2"/>
<dbReference type="Gene3D" id="2.60.120.330">
    <property type="entry name" value="B-lactam Antibiotic, Isopenicillin N Synthase, Chain"/>
    <property type="match status" value="1"/>
</dbReference>
<evidence type="ECO:0000313" key="3">
    <source>
        <dbReference type="Proteomes" id="UP000654075"/>
    </source>
</evidence>
<feature type="non-terminal residue" evidence="2">
    <location>
        <position position="1"/>
    </location>
</feature>
<keyword evidence="3" id="KW-1185">Reference proteome</keyword>
<comment type="caution">
    <text evidence="2">The sequence shown here is derived from an EMBL/GenBank/DDBJ whole genome shotgun (WGS) entry which is preliminary data.</text>
</comment>
<feature type="non-terminal residue" evidence="2">
    <location>
        <position position="84"/>
    </location>
</feature>
<reference evidence="2" key="1">
    <citation type="submission" date="2021-02" db="EMBL/GenBank/DDBJ databases">
        <authorList>
            <person name="Dougan E. K."/>
            <person name="Rhodes N."/>
            <person name="Thang M."/>
            <person name="Chan C."/>
        </authorList>
    </citation>
    <scope>NUCLEOTIDE SEQUENCE</scope>
</reference>
<name>A0A813F7G2_POLGL</name>
<feature type="domain" description="Non-haem dioxygenase N-terminal" evidence="1">
    <location>
        <begin position="3"/>
        <end position="72"/>
    </location>
</feature>
<dbReference type="SUPFAM" id="SSF51197">
    <property type="entry name" value="Clavaminate synthase-like"/>
    <property type="match status" value="1"/>
</dbReference>
<organism evidence="2 3">
    <name type="scientific">Polarella glacialis</name>
    <name type="common">Dinoflagellate</name>
    <dbReference type="NCBI Taxonomy" id="89957"/>
    <lineage>
        <taxon>Eukaryota</taxon>
        <taxon>Sar</taxon>
        <taxon>Alveolata</taxon>
        <taxon>Dinophyceae</taxon>
        <taxon>Suessiales</taxon>
        <taxon>Suessiaceae</taxon>
        <taxon>Polarella</taxon>
    </lineage>
</organism>
<protein>
    <recommendedName>
        <fullName evidence="1">Non-haem dioxygenase N-terminal domain-containing protein</fullName>
    </recommendedName>
</protein>
<gene>
    <name evidence="2" type="ORF">PGLA1383_LOCUS24205</name>
</gene>
<accession>A0A813F7G2</accession>
<sequence length="84" mass="8971">EQAVLAEEWDSTFRTVGFCLLSGYEELLPDQVISDLRREAAAFFALPVAEKLKAHEDGVVGYLGPGEENVAATLGASTDGPDLC</sequence>
<dbReference type="Pfam" id="PF14226">
    <property type="entry name" value="DIOX_N"/>
    <property type="match status" value="1"/>
</dbReference>
<dbReference type="InterPro" id="IPR026992">
    <property type="entry name" value="DIOX_N"/>
</dbReference>